<dbReference type="PANTHER" id="PTHR23159">
    <property type="entry name" value="CENTROSOMAL PROTEIN 2"/>
    <property type="match status" value="1"/>
</dbReference>
<feature type="coiled-coil region" evidence="1">
    <location>
        <begin position="257"/>
        <end position="533"/>
    </location>
</feature>
<feature type="region of interest" description="Disordered" evidence="2">
    <location>
        <begin position="857"/>
        <end position="888"/>
    </location>
</feature>
<proteinExistence type="predicted"/>
<dbReference type="OrthoDB" id="7682240at2759"/>
<feature type="coiled-coil region" evidence="1">
    <location>
        <begin position="562"/>
        <end position="620"/>
    </location>
</feature>
<organism evidence="3 4">
    <name type="scientific">Fopius arisanus</name>
    <dbReference type="NCBI Taxonomy" id="64838"/>
    <lineage>
        <taxon>Eukaryota</taxon>
        <taxon>Metazoa</taxon>
        <taxon>Ecdysozoa</taxon>
        <taxon>Arthropoda</taxon>
        <taxon>Hexapoda</taxon>
        <taxon>Insecta</taxon>
        <taxon>Pterygota</taxon>
        <taxon>Neoptera</taxon>
        <taxon>Endopterygota</taxon>
        <taxon>Hymenoptera</taxon>
        <taxon>Apocrita</taxon>
        <taxon>Ichneumonoidea</taxon>
        <taxon>Braconidae</taxon>
        <taxon>Opiinae</taxon>
        <taxon>Fopius</taxon>
    </lineage>
</organism>
<dbReference type="GeneID" id="105270384"/>
<name>A0A9R1TID7_9HYME</name>
<feature type="compositionally biased region" description="Basic residues" evidence="2">
    <location>
        <begin position="875"/>
        <end position="888"/>
    </location>
</feature>
<dbReference type="Proteomes" id="UP000694866">
    <property type="component" value="Unplaced"/>
</dbReference>
<feature type="coiled-coil region" evidence="1">
    <location>
        <begin position="67"/>
        <end position="101"/>
    </location>
</feature>
<feature type="coiled-coil region" evidence="1">
    <location>
        <begin position="200"/>
        <end position="227"/>
    </location>
</feature>
<sequence>MDGKRRNISNLPEDSPDKKIRRQNTPAQENHGESSTGTIVERLVTIWKAQANFPPVFTQEGSDVITLKQIEQKCISLEKVNKELQMKLASSEANVVKLKVDLINEGSQQEQLISKLNTVWDYMKSITETINYVTETMDETKGHTEHLRSQYNEVIVKVYADNEILMSEAEQFNIEKINHTEALRLLAQKECELVELKPKYQILHVEVESYKKKLEELGEDQSLLQKKIVELEVIAAEEKRRLEFLCAAETEKLNEQRHLHETEMQNTLKDLEGLNEKIEKLQEERNDVFRLLAEKEEEMKNFKQTVDRYKTNVEELKIQLTEKSVSFQRLNDEKAKCEGEIMEKNTQMSQFMQQLEAVKLDLSRKTANVTRLEQAKLELEQNIAIKEFESQETETKCGQVKIQMRKELEMLHDKLSQKVVQVQELQQKVNEAESVKESILTELSNSNVLLQAAQRENEDIKHKLTSSSSSKDLNKQLEEKQLKLTAENQELKEKYKDMEDKYQKEISAFKNKSQKLELELASVNSKLQQLEEFNEHNLKERAKFNEQFTISEQKLKHITKSDAQLKEKLQIASQNLNLAEQTIQNLNQKNQQLELKNKEIMRTEQKMGSVEKKADEFQQKYLDAEYFELDAAKLRVQEIDNKRFLTSSESFQKQQKDLEASERRARDFEQKYYALHALQKTEKQKFEKQQRLLKETEKKAHEFEEKFRRLEVDGLEFNKKLSGLQRLDPQLLSPSSWKTNYPVNAKRVTIVSDKALPLSTITCMPPPPPPSPTTKAPKPPVRSILKTVSSTPRVFQVPVSQRPKRAISPPQSSIDLSINPEKSMRLPDEPSRTSSPDSSEMIVDNDFDITVKKILETLSQEKSKSPKPMTTSIKNPRKFFKNRGSQRN</sequence>
<keyword evidence="3" id="KW-1185">Reference proteome</keyword>
<dbReference type="RefSeq" id="XP_011309576.1">
    <property type="nucleotide sequence ID" value="XM_011311274.1"/>
</dbReference>
<evidence type="ECO:0000256" key="1">
    <source>
        <dbReference type="SAM" id="Coils"/>
    </source>
</evidence>
<dbReference type="PANTHER" id="PTHR23159:SF31">
    <property type="entry name" value="CENTROSOME-ASSOCIATED PROTEIN CEP250 ISOFORM X1"/>
    <property type="match status" value="1"/>
</dbReference>
<accession>A0A9R1TID7</accession>
<feature type="compositionally biased region" description="Polar residues" evidence="2">
    <location>
        <begin position="23"/>
        <end position="36"/>
    </location>
</feature>
<feature type="coiled-coil region" evidence="1">
    <location>
        <begin position="651"/>
        <end position="713"/>
    </location>
</feature>
<gene>
    <name evidence="4" type="primary">LOC105270384</name>
</gene>
<dbReference type="KEGG" id="fas:105270384"/>
<feature type="region of interest" description="Disordered" evidence="2">
    <location>
        <begin position="798"/>
        <end position="845"/>
    </location>
</feature>
<protein>
    <submittedName>
        <fullName evidence="4">Centrosomal protein of 83 kDa-like</fullName>
    </submittedName>
</protein>
<evidence type="ECO:0000313" key="3">
    <source>
        <dbReference type="Proteomes" id="UP000694866"/>
    </source>
</evidence>
<evidence type="ECO:0000313" key="4">
    <source>
        <dbReference type="RefSeq" id="XP_011309576.1"/>
    </source>
</evidence>
<feature type="region of interest" description="Disordered" evidence="2">
    <location>
        <begin position="1"/>
        <end position="36"/>
    </location>
</feature>
<evidence type="ECO:0000256" key="2">
    <source>
        <dbReference type="SAM" id="MobiDB-lite"/>
    </source>
</evidence>
<dbReference type="AlphaFoldDB" id="A0A9R1TID7"/>
<keyword evidence="1" id="KW-0175">Coiled coil</keyword>
<reference evidence="4" key="1">
    <citation type="submission" date="2025-08" db="UniProtKB">
        <authorList>
            <consortium name="RefSeq"/>
        </authorList>
    </citation>
    <scope>IDENTIFICATION</scope>
    <source>
        <strain evidence="4">USDA-PBARC FA_bdor</strain>
        <tissue evidence="4">Whole organism</tissue>
    </source>
</reference>
<feature type="compositionally biased region" description="Basic and acidic residues" evidence="2">
    <location>
        <begin position="822"/>
        <end position="831"/>
    </location>
</feature>